<evidence type="ECO:0000313" key="8">
    <source>
        <dbReference type="EMBL" id="EIY36427.1"/>
    </source>
</evidence>
<dbReference type="RefSeq" id="WP_007855139.1">
    <property type="nucleotide sequence ID" value="NZ_CP011531.1"/>
</dbReference>
<dbReference type="Pfam" id="PF13102">
    <property type="entry name" value="Phage_int_SAM_5"/>
    <property type="match status" value="1"/>
</dbReference>
<comment type="caution">
    <text evidence="8">The sequence shown here is derived from an EMBL/GenBank/DDBJ whole genome shotgun (WGS) entry which is preliminary data.</text>
</comment>
<dbReference type="InterPro" id="IPR010998">
    <property type="entry name" value="Integrase_recombinase_N"/>
</dbReference>
<evidence type="ECO:0008006" key="10">
    <source>
        <dbReference type="Google" id="ProtNLM"/>
    </source>
</evidence>
<evidence type="ECO:0000256" key="5">
    <source>
        <dbReference type="PROSITE-ProRule" id="PRU01248"/>
    </source>
</evidence>
<comment type="similarity">
    <text evidence="1">Belongs to the 'phage' integrase family.</text>
</comment>
<dbReference type="PATRIC" id="fig|997877.3.peg.3049"/>
<dbReference type="PANTHER" id="PTHR30349">
    <property type="entry name" value="PHAGE INTEGRASE-RELATED"/>
    <property type="match status" value="1"/>
</dbReference>
<dbReference type="PROSITE" id="PS51900">
    <property type="entry name" value="CB"/>
    <property type="match status" value="1"/>
</dbReference>
<dbReference type="GO" id="GO:0015074">
    <property type="term" value="P:DNA integration"/>
    <property type="evidence" value="ECO:0007669"/>
    <property type="project" value="UniProtKB-KW"/>
</dbReference>
<organism evidence="8 9">
    <name type="scientific">Phocaeicola dorei CL03T12C01</name>
    <dbReference type="NCBI Taxonomy" id="997877"/>
    <lineage>
        <taxon>Bacteria</taxon>
        <taxon>Pseudomonadati</taxon>
        <taxon>Bacteroidota</taxon>
        <taxon>Bacteroidia</taxon>
        <taxon>Bacteroidales</taxon>
        <taxon>Bacteroidaceae</taxon>
        <taxon>Phocaeicola</taxon>
    </lineage>
</organism>
<dbReference type="GO" id="GO:0003677">
    <property type="term" value="F:DNA binding"/>
    <property type="evidence" value="ECO:0007669"/>
    <property type="project" value="UniProtKB-UniRule"/>
</dbReference>
<feature type="domain" description="Core-binding (CB)" evidence="7">
    <location>
        <begin position="107"/>
        <end position="190"/>
    </location>
</feature>
<keyword evidence="2" id="KW-0229">DNA integration</keyword>
<protein>
    <recommendedName>
        <fullName evidence="10">Core-binding (CB) domain-containing protein</fullName>
    </recommendedName>
</protein>
<evidence type="ECO:0000256" key="1">
    <source>
        <dbReference type="ARBA" id="ARBA00008857"/>
    </source>
</evidence>
<dbReference type="InterPro" id="IPR025269">
    <property type="entry name" value="SAM-like_dom"/>
</dbReference>
<name>I8WF42_9BACT</name>
<dbReference type="EMBL" id="AGXI01000018">
    <property type="protein sequence ID" value="EIY36427.1"/>
    <property type="molecule type" value="Genomic_DNA"/>
</dbReference>
<dbReference type="CDD" id="cd01185">
    <property type="entry name" value="INTN1_C_like"/>
    <property type="match status" value="1"/>
</dbReference>
<dbReference type="Gene3D" id="1.10.443.10">
    <property type="entry name" value="Intergrase catalytic core"/>
    <property type="match status" value="1"/>
</dbReference>
<dbReference type="HOGENOM" id="CLU_033139_0_1_10"/>
<dbReference type="PROSITE" id="PS51898">
    <property type="entry name" value="TYR_RECOMBINASE"/>
    <property type="match status" value="1"/>
</dbReference>
<dbReference type="SUPFAM" id="SSF56349">
    <property type="entry name" value="DNA breaking-rejoining enzymes"/>
    <property type="match status" value="1"/>
</dbReference>
<dbReference type="Proteomes" id="UP000004019">
    <property type="component" value="Unassembled WGS sequence"/>
</dbReference>
<accession>I8WF42</accession>
<dbReference type="InterPro" id="IPR050090">
    <property type="entry name" value="Tyrosine_recombinase_XerCD"/>
</dbReference>
<sequence length="400" mass="46645">MATVKVKFRPSTVEGRPGSIVYFVTHRRVVRQITTEYKVFSYEWDDKQSRLVATPVSERTAAILAIAQKIRRDMNRLDKIINGLNCDKREFATEEIVRLFHETKRGVSFFEFMEEVILQLKRLGKERTAENYITAFNSFKRFRNGNDISLNEIDSDLMTEYEASLKSYGVAMNTVSFYNRILRAVYNRAVEKEMTVQRYPFKHVYTGIDKTVKRAVPLKIIKRIKDLDLSFKSSLDFARDMFLFSFYTRGMSFIDMAYLKKKDLQNGILSYRRRKTGQQLFIKWEKSMQEIIDKYPANENGYLLPIIKTDRNERLQYRNALRLVNNKLKEISVSIGLQAKLTMYVSRHSWASIAKSQNIPLSVISAGMGHDSENTTQIYLASLDNSTIDKANDLILKKLR</sequence>
<evidence type="ECO:0000256" key="2">
    <source>
        <dbReference type="ARBA" id="ARBA00022908"/>
    </source>
</evidence>
<dbReference type="InterPro" id="IPR002104">
    <property type="entry name" value="Integrase_catalytic"/>
</dbReference>
<keyword evidence="4" id="KW-0233">DNA recombination</keyword>
<dbReference type="InterPro" id="IPR044068">
    <property type="entry name" value="CB"/>
</dbReference>
<evidence type="ECO:0000256" key="4">
    <source>
        <dbReference type="ARBA" id="ARBA00023172"/>
    </source>
</evidence>
<keyword evidence="3 5" id="KW-0238">DNA-binding</keyword>
<dbReference type="GO" id="GO:0006310">
    <property type="term" value="P:DNA recombination"/>
    <property type="evidence" value="ECO:0007669"/>
    <property type="project" value="UniProtKB-KW"/>
</dbReference>
<evidence type="ECO:0000313" key="9">
    <source>
        <dbReference type="Proteomes" id="UP000004019"/>
    </source>
</evidence>
<gene>
    <name evidence="8" type="ORF">HMPREF1065_02897</name>
</gene>
<feature type="domain" description="Tyr recombinase" evidence="6">
    <location>
        <begin position="211"/>
        <end position="393"/>
    </location>
</feature>
<evidence type="ECO:0000259" key="6">
    <source>
        <dbReference type="PROSITE" id="PS51898"/>
    </source>
</evidence>
<reference evidence="8 9" key="1">
    <citation type="submission" date="2012-02" db="EMBL/GenBank/DDBJ databases">
        <title>The Genome Sequence of Bacteroides dorei CL03T12C01.</title>
        <authorList>
            <consortium name="The Broad Institute Genome Sequencing Platform"/>
            <person name="Earl A."/>
            <person name="Ward D."/>
            <person name="Feldgarden M."/>
            <person name="Gevers D."/>
            <person name="Zitomersky N.L."/>
            <person name="Coyne M.J."/>
            <person name="Comstock L.E."/>
            <person name="Young S.K."/>
            <person name="Zeng Q."/>
            <person name="Gargeya S."/>
            <person name="Fitzgerald M."/>
            <person name="Haas B."/>
            <person name="Abouelleil A."/>
            <person name="Alvarado L."/>
            <person name="Arachchi H.M."/>
            <person name="Berlin A."/>
            <person name="Chapman S.B."/>
            <person name="Gearin G."/>
            <person name="Goldberg J."/>
            <person name="Griggs A."/>
            <person name="Gujja S."/>
            <person name="Hansen M."/>
            <person name="Heiman D."/>
            <person name="Howarth C."/>
            <person name="Larimer J."/>
            <person name="Lui A."/>
            <person name="MacDonald P.J.P."/>
            <person name="McCowen C."/>
            <person name="Montmayeur A."/>
            <person name="Murphy C."/>
            <person name="Neiman D."/>
            <person name="Pearson M."/>
            <person name="Priest M."/>
            <person name="Roberts A."/>
            <person name="Saif S."/>
            <person name="Shea T."/>
            <person name="Sisk P."/>
            <person name="Stolte C."/>
            <person name="Sykes S."/>
            <person name="Wortman J."/>
            <person name="Nusbaum C."/>
            <person name="Birren B."/>
        </authorList>
    </citation>
    <scope>NUCLEOTIDE SEQUENCE [LARGE SCALE GENOMIC DNA]</scope>
    <source>
        <strain evidence="8 9">CL03T12C01</strain>
    </source>
</reference>
<evidence type="ECO:0000259" key="7">
    <source>
        <dbReference type="PROSITE" id="PS51900"/>
    </source>
</evidence>
<evidence type="ECO:0000256" key="3">
    <source>
        <dbReference type="ARBA" id="ARBA00023125"/>
    </source>
</evidence>
<proteinExistence type="inferred from homology"/>
<dbReference type="InterPro" id="IPR013762">
    <property type="entry name" value="Integrase-like_cat_sf"/>
</dbReference>
<dbReference type="PANTHER" id="PTHR30349:SF64">
    <property type="entry name" value="PROPHAGE INTEGRASE INTD-RELATED"/>
    <property type="match status" value="1"/>
</dbReference>
<dbReference type="Gene3D" id="1.10.150.130">
    <property type="match status" value="1"/>
</dbReference>
<dbReference type="AlphaFoldDB" id="I8WF42"/>
<dbReference type="Pfam" id="PF00589">
    <property type="entry name" value="Phage_integrase"/>
    <property type="match status" value="1"/>
</dbReference>
<dbReference type="InterPro" id="IPR011010">
    <property type="entry name" value="DNA_brk_join_enz"/>
</dbReference>